<name>A0ABW0S0U6_9BURK</name>
<proteinExistence type="predicted"/>
<dbReference type="RefSeq" id="WP_379773583.1">
    <property type="nucleotide sequence ID" value="NZ_JBHSMZ010000015.1"/>
</dbReference>
<keyword evidence="3" id="KW-1185">Reference proteome</keyword>
<evidence type="ECO:0000313" key="2">
    <source>
        <dbReference type="EMBL" id="MFC5550664.1"/>
    </source>
</evidence>
<evidence type="ECO:0000313" key="3">
    <source>
        <dbReference type="Proteomes" id="UP001596086"/>
    </source>
</evidence>
<accession>A0ABW0S0U6</accession>
<gene>
    <name evidence="2" type="ORF">ACFPO9_19270</name>
</gene>
<feature type="signal peptide" evidence="1">
    <location>
        <begin position="1"/>
        <end position="22"/>
    </location>
</feature>
<protein>
    <submittedName>
        <fullName evidence="2">TIGR03790 family protein</fullName>
    </submittedName>
</protein>
<reference evidence="3" key="1">
    <citation type="journal article" date="2019" name="Int. J. Syst. Evol. Microbiol.">
        <title>The Global Catalogue of Microorganisms (GCM) 10K type strain sequencing project: providing services to taxonomists for standard genome sequencing and annotation.</title>
        <authorList>
            <consortium name="The Broad Institute Genomics Platform"/>
            <consortium name="The Broad Institute Genome Sequencing Center for Infectious Disease"/>
            <person name="Wu L."/>
            <person name="Ma J."/>
        </authorList>
    </citation>
    <scope>NUCLEOTIDE SEQUENCE [LARGE SCALE GENOMIC DNA]</scope>
    <source>
        <strain evidence="3">CGMCC 4.5798</strain>
    </source>
</reference>
<dbReference type="InterPro" id="IPR022265">
    <property type="entry name" value="CHP03790"/>
</dbReference>
<keyword evidence="1" id="KW-0732">Signal</keyword>
<dbReference type="NCBIfam" id="TIGR03790">
    <property type="entry name" value="TIGR03790 family protein"/>
    <property type="match status" value="1"/>
</dbReference>
<feature type="chain" id="PRO_5045614171" evidence="1">
    <location>
        <begin position="23"/>
        <end position="343"/>
    </location>
</feature>
<evidence type="ECO:0000256" key="1">
    <source>
        <dbReference type="SAM" id="SignalP"/>
    </source>
</evidence>
<dbReference type="EMBL" id="JBHSMZ010000015">
    <property type="protein sequence ID" value="MFC5550664.1"/>
    <property type="molecule type" value="Genomic_DNA"/>
</dbReference>
<dbReference type="Proteomes" id="UP001596086">
    <property type="component" value="Unassembled WGS sequence"/>
</dbReference>
<comment type="caution">
    <text evidence="2">The sequence shown here is derived from an EMBL/GenBank/DDBJ whole genome shotgun (WGS) entry which is preliminary data.</text>
</comment>
<organism evidence="2 3">
    <name type="scientific">Massilia aerilata</name>
    <dbReference type="NCBI Taxonomy" id="453817"/>
    <lineage>
        <taxon>Bacteria</taxon>
        <taxon>Pseudomonadati</taxon>
        <taxon>Pseudomonadota</taxon>
        <taxon>Betaproteobacteria</taxon>
        <taxon>Burkholderiales</taxon>
        <taxon>Oxalobacteraceae</taxon>
        <taxon>Telluria group</taxon>
        <taxon>Massilia</taxon>
    </lineage>
</organism>
<sequence length="343" mass="37412">MTSIRRLFLTLLLLATAAGARAQFTSAPSLQPAQLAIVINDAEPNSVKIGEYYRKRRGIPAANVVHVSIPDKPHGIGIGRFRELKEEIDSRLGPDVQAVLMIWTAPYMVDCNSITGAYTLGFDGSQCAKTCASGRSSPYFNSRSTRPFTDLQLRLSMLLPTESVADAKALIDRGASAGFRIVPATAYYLVTSEKARNSRAGFFPPPGRIEARKLSTRTIQGDVLEGARDVMIYETGMAQVDKLDTLHFVPGALADHLTSLGGDLLGDGQMSSLRWLEAGATASYGSVSEPCNYWQKFPNPTVLLKHYVQGNSAIEAYWKSVAWPTQGLFIGEPLAAPYRKRPR</sequence>